<evidence type="ECO:0000313" key="1">
    <source>
        <dbReference type="EMBL" id="CAH3141971.1"/>
    </source>
</evidence>
<dbReference type="PANTHER" id="PTHR31751:SF7">
    <property type="entry name" value="THAP-TYPE DOMAIN-CONTAINING PROTEIN"/>
    <property type="match status" value="1"/>
</dbReference>
<dbReference type="EMBL" id="CALNXI010000829">
    <property type="protein sequence ID" value="CAH3141971.1"/>
    <property type="molecule type" value="Genomic_DNA"/>
</dbReference>
<proteinExistence type="predicted"/>
<comment type="caution">
    <text evidence="1">The sequence shown here is derived from an EMBL/GenBank/DDBJ whole genome shotgun (WGS) entry which is preliminary data.</text>
</comment>
<keyword evidence="2" id="KW-1185">Reference proteome</keyword>
<evidence type="ECO:0000313" key="2">
    <source>
        <dbReference type="Proteomes" id="UP001159427"/>
    </source>
</evidence>
<dbReference type="Proteomes" id="UP001159427">
    <property type="component" value="Unassembled WGS sequence"/>
</dbReference>
<organism evidence="1 2">
    <name type="scientific">Porites evermanni</name>
    <dbReference type="NCBI Taxonomy" id="104178"/>
    <lineage>
        <taxon>Eukaryota</taxon>
        <taxon>Metazoa</taxon>
        <taxon>Cnidaria</taxon>
        <taxon>Anthozoa</taxon>
        <taxon>Hexacorallia</taxon>
        <taxon>Scleractinia</taxon>
        <taxon>Fungiina</taxon>
        <taxon>Poritidae</taxon>
        <taxon>Porites</taxon>
    </lineage>
</organism>
<accession>A0ABN8PFF7</accession>
<sequence>MTKEVVEYLTALVGEVAHDYVPALKNWLHDKGIKNPHDSWHGGKGVKKAITKVASGLVRDEQKIWFSELSDKVKCTRTHIYYAMKNCNGDANQLKRYMLNIINHYKVIFIEAKSLGLVITLIVIKIQEEGYECSKKPLTNETAITAYRKAVEGTTVYKNAEDYALVLSQYWSLICYFYLSFQCRDTFWIETLHLVMLIYAQKRIHFSRADSYKMRIQLAILDWNENVLRETSPLQYYQTSR</sequence>
<protein>
    <submittedName>
        <fullName evidence="1">Uncharacterized protein</fullName>
    </submittedName>
</protein>
<dbReference type="PANTHER" id="PTHR31751">
    <property type="entry name" value="SI:CH211-108C17.2-RELATED-RELATED"/>
    <property type="match status" value="1"/>
</dbReference>
<reference evidence="1 2" key="1">
    <citation type="submission" date="2022-05" db="EMBL/GenBank/DDBJ databases">
        <authorList>
            <consortium name="Genoscope - CEA"/>
            <person name="William W."/>
        </authorList>
    </citation>
    <scope>NUCLEOTIDE SEQUENCE [LARGE SCALE GENOMIC DNA]</scope>
</reference>
<name>A0ABN8PFF7_9CNID</name>
<gene>
    <name evidence="1" type="ORF">PEVE_00042351</name>
</gene>